<keyword evidence="7" id="KW-1185">Reference proteome</keyword>
<dbReference type="PANTHER" id="PTHR42852">
    <property type="entry name" value="THIOL:DISULFIDE INTERCHANGE PROTEIN DSBE"/>
    <property type="match status" value="1"/>
</dbReference>
<organism evidence="6 7">
    <name type="scientific">Prosthecobacter fusiformis</name>
    <dbReference type="NCBI Taxonomy" id="48464"/>
    <lineage>
        <taxon>Bacteria</taxon>
        <taxon>Pseudomonadati</taxon>
        <taxon>Verrucomicrobiota</taxon>
        <taxon>Verrucomicrobiia</taxon>
        <taxon>Verrucomicrobiales</taxon>
        <taxon>Verrucomicrobiaceae</taxon>
        <taxon>Prosthecobacter</taxon>
    </lineage>
</organism>
<dbReference type="OrthoDB" id="184962at2"/>
<dbReference type="Gene3D" id="3.40.30.10">
    <property type="entry name" value="Glutaredoxin"/>
    <property type="match status" value="1"/>
</dbReference>
<evidence type="ECO:0000313" key="7">
    <source>
        <dbReference type="Proteomes" id="UP000295662"/>
    </source>
</evidence>
<gene>
    <name evidence="6" type="ORF">EI77_03432</name>
</gene>
<dbReference type="InterPro" id="IPR000866">
    <property type="entry name" value="AhpC/TSA"/>
</dbReference>
<comment type="subcellular location">
    <subcellularLocation>
        <location evidence="1">Cell envelope</location>
    </subcellularLocation>
</comment>
<dbReference type="EMBL" id="SOCA01000007">
    <property type="protein sequence ID" value="TDU67230.1"/>
    <property type="molecule type" value="Genomic_DNA"/>
</dbReference>
<dbReference type="GO" id="GO:0030313">
    <property type="term" value="C:cell envelope"/>
    <property type="evidence" value="ECO:0007669"/>
    <property type="project" value="UniProtKB-SubCell"/>
</dbReference>
<dbReference type="PANTHER" id="PTHR42852:SF6">
    <property type="entry name" value="THIOL:DISULFIDE INTERCHANGE PROTEIN DSBE"/>
    <property type="match status" value="1"/>
</dbReference>
<evidence type="ECO:0000313" key="6">
    <source>
        <dbReference type="EMBL" id="TDU67230.1"/>
    </source>
</evidence>
<proteinExistence type="predicted"/>
<evidence type="ECO:0000256" key="1">
    <source>
        <dbReference type="ARBA" id="ARBA00004196"/>
    </source>
</evidence>
<dbReference type="CDD" id="cd02966">
    <property type="entry name" value="TlpA_like_family"/>
    <property type="match status" value="1"/>
</dbReference>
<evidence type="ECO:0000256" key="4">
    <source>
        <dbReference type="ARBA" id="ARBA00023284"/>
    </source>
</evidence>
<dbReference type="AlphaFoldDB" id="A0A4R7RP27"/>
<sequence length="402" mass="44543">MAVGRSCEFLFTCLYNYHKLDMFIFLPQVYPKPQTRTESANLHPFAMPRFLIFFLLSLVTVLNAQSDLTRSPVHLQIRTVIDEYETNVRANTQKIIAATTEEERARYRSTVPSAAPYATRVLAIIEASPEDPGGITGIVWLITQAAAFPESQKAFDLLSTTFAASAGIAPAVKSLEFQPLEKVESILETIRQKNPHAEEKAAALYALGMHYFRRFDAGLSPTEEEAAKTRSMDCFQEIISAHGDVKIQGFPIAEQAGRMLFEMANLSAGSPAPEIEGQDLDGQTFKLSDHRGQYVVLIFWGGWCHACHGVLPVVNQFVTDMKTGGKPVTVLGINTDIPTEARKAYADYQVNFRNWSDGTTSGPITTLFNLRNFPTLYLIGPDGKILLKQTSIEAVRESLKGL</sequence>
<dbReference type="Pfam" id="PF00578">
    <property type="entry name" value="AhpC-TSA"/>
    <property type="match status" value="1"/>
</dbReference>
<accession>A0A4R7RP27</accession>
<evidence type="ECO:0000256" key="2">
    <source>
        <dbReference type="ARBA" id="ARBA00022748"/>
    </source>
</evidence>
<dbReference type="GO" id="GO:0016209">
    <property type="term" value="F:antioxidant activity"/>
    <property type="evidence" value="ECO:0007669"/>
    <property type="project" value="InterPro"/>
</dbReference>
<dbReference type="Proteomes" id="UP000295662">
    <property type="component" value="Unassembled WGS sequence"/>
</dbReference>
<evidence type="ECO:0000256" key="3">
    <source>
        <dbReference type="ARBA" id="ARBA00023157"/>
    </source>
</evidence>
<dbReference type="InterPro" id="IPR050553">
    <property type="entry name" value="Thioredoxin_ResA/DsbE_sf"/>
</dbReference>
<evidence type="ECO:0000259" key="5">
    <source>
        <dbReference type="PROSITE" id="PS51352"/>
    </source>
</evidence>
<keyword evidence="2" id="KW-0201">Cytochrome c-type biogenesis</keyword>
<dbReference type="SUPFAM" id="SSF52833">
    <property type="entry name" value="Thioredoxin-like"/>
    <property type="match status" value="1"/>
</dbReference>
<dbReference type="InterPro" id="IPR013766">
    <property type="entry name" value="Thioredoxin_domain"/>
</dbReference>
<name>A0A4R7RP27_9BACT</name>
<reference evidence="6 7" key="1">
    <citation type="submission" date="2019-03" db="EMBL/GenBank/DDBJ databases">
        <title>Genomic Encyclopedia of Archaeal and Bacterial Type Strains, Phase II (KMG-II): from individual species to whole genera.</title>
        <authorList>
            <person name="Goeker M."/>
        </authorList>
    </citation>
    <scope>NUCLEOTIDE SEQUENCE [LARGE SCALE GENOMIC DNA]</scope>
    <source>
        <strain evidence="6 7">ATCC 25309</strain>
    </source>
</reference>
<protein>
    <submittedName>
        <fullName evidence="6">Peroxiredoxin</fullName>
    </submittedName>
</protein>
<dbReference type="GO" id="GO:0017004">
    <property type="term" value="P:cytochrome complex assembly"/>
    <property type="evidence" value="ECO:0007669"/>
    <property type="project" value="UniProtKB-KW"/>
</dbReference>
<keyword evidence="4" id="KW-0676">Redox-active center</keyword>
<keyword evidence="3" id="KW-1015">Disulfide bond</keyword>
<comment type="caution">
    <text evidence="6">The sequence shown here is derived from an EMBL/GenBank/DDBJ whole genome shotgun (WGS) entry which is preliminary data.</text>
</comment>
<dbReference type="GO" id="GO:0016491">
    <property type="term" value="F:oxidoreductase activity"/>
    <property type="evidence" value="ECO:0007669"/>
    <property type="project" value="InterPro"/>
</dbReference>
<dbReference type="PROSITE" id="PS51352">
    <property type="entry name" value="THIOREDOXIN_2"/>
    <property type="match status" value="1"/>
</dbReference>
<dbReference type="InterPro" id="IPR036249">
    <property type="entry name" value="Thioredoxin-like_sf"/>
</dbReference>
<feature type="domain" description="Thioredoxin" evidence="5">
    <location>
        <begin position="266"/>
        <end position="402"/>
    </location>
</feature>